<proteinExistence type="predicted"/>
<keyword evidence="1" id="KW-0472">Membrane</keyword>
<keyword evidence="1" id="KW-1133">Transmembrane helix</keyword>
<organism evidence="2 3">
    <name type="scientific">candidate division KSB3 bacterium</name>
    <dbReference type="NCBI Taxonomy" id="2044937"/>
    <lineage>
        <taxon>Bacteria</taxon>
        <taxon>candidate division KSB3</taxon>
    </lineage>
</organism>
<name>A0A9D5JWF5_9BACT</name>
<dbReference type="AlphaFoldDB" id="A0A9D5JWF5"/>
<protein>
    <submittedName>
        <fullName evidence="2">Uncharacterized protein</fullName>
    </submittedName>
</protein>
<gene>
    <name evidence="2" type="ORF">GF339_12340</name>
</gene>
<comment type="caution">
    <text evidence="2">The sequence shown here is derived from an EMBL/GenBank/DDBJ whole genome shotgun (WGS) entry which is preliminary data.</text>
</comment>
<feature type="transmembrane region" description="Helical" evidence="1">
    <location>
        <begin position="34"/>
        <end position="54"/>
    </location>
</feature>
<dbReference type="EMBL" id="WJJP01000400">
    <property type="protein sequence ID" value="MBD3325370.1"/>
    <property type="molecule type" value="Genomic_DNA"/>
</dbReference>
<evidence type="ECO:0000313" key="2">
    <source>
        <dbReference type="EMBL" id="MBD3325370.1"/>
    </source>
</evidence>
<dbReference type="Proteomes" id="UP000649604">
    <property type="component" value="Unassembled WGS sequence"/>
</dbReference>
<reference evidence="2" key="1">
    <citation type="submission" date="2019-11" db="EMBL/GenBank/DDBJ databases">
        <title>Microbial mats filling the niche in hypersaline microbial mats.</title>
        <authorList>
            <person name="Wong H.L."/>
            <person name="Macleod F.I."/>
            <person name="White R.A. III"/>
            <person name="Burns B.P."/>
        </authorList>
    </citation>
    <scope>NUCLEOTIDE SEQUENCE</scope>
    <source>
        <strain evidence="2">Rbin_158</strain>
    </source>
</reference>
<sequence>MKKLIAGILIFIGLFFLLGFVVNMSEEGATVTLADWIALLLLVGTPLAGGGLLLKSHYGHNRKLRQHAQKTVYQKQEREILRLAQQKGGRLTIPEIAVDTSMSTAEAEEFMQGLAAKGYVDMQVTDSGVIVYEFYDLIHKNSSLSD</sequence>
<evidence type="ECO:0000313" key="3">
    <source>
        <dbReference type="Proteomes" id="UP000649604"/>
    </source>
</evidence>
<keyword evidence="1" id="KW-0812">Transmembrane</keyword>
<evidence type="ECO:0000256" key="1">
    <source>
        <dbReference type="SAM" id="Phobius"/>
    </source>
</evidence>
<accession>A0A9D5JWF5</accession>